<name>A0A9X2EHK0_9SPHN</name>
<feature type="transmembrane region" description="Helical" evidence="1">
    <location>
        <begin position="58"/>
        <end position="81"/>
    </location>
</feature>
<keyword evidence="1" id="KW-0472">Membrane</keyword>
<gene>
    <name evidence="2" type="ORF">NDO55_09980</name>
</gene>
<proteinExistence type="predicted"/>
<evidence type="ECO:0000313" key="3">
    <source>
        <dbReference type="Proteomes" id="UP001155128"/>
    </source>
</evidence>
<dbReference type="Pfam" id="PF10011">
    <property type="entry name" value="DUF2254"/>
    <property type="match status" value="1"/>
</dbReference>
<sequence length="416" mass="44636">MPKWRWFIGQITRRIWFRAALIGLLSVLLALAAGGLAPLIPYEFAKLGSGSVDSVLTVLASSMLAVTTFSLTAMVTAFSGASQNGTPRATELLVEDAAAQNALSTFLGAFLFSIVGLIALKANLYGGEGRAVLLAGTVGVIVWISIVLLRWIGQLSNFGRVSDTIARVERKARDALEDYEGPLTITGEGCRRAPGHAPFQVHSDEALYVAHVDRHRLSELAKHCETQIHLTAAAGTFADRTRALAWFKDGMADKEDCAEIADKVRAAFALEPSRDFDQDPRFGVTVLGEIASRALSPAVNDPGTAIAVLSAGLRVFDDFLDRDIPGDGDLPGLSEPRLSLEEMVRDLIDPLSRDGAGIVEVGIRIQRVLGSIAMRVGDDRGVFLAIAREAIERANAALGQSHDRERLAQAHKSAFA</sequence>
<feature type="transmembrane region" description="Helical" evidence="1">
    <location>
        <begin position="102"/>
        <end position="120"/>
    </location>
</feature>
<evidence type="ECO:0000256" key="1">
    <source>
        <dbReference type="SAM" id="Phobius"/>
    </source>
</evidence>
<dbReference type="EMBL" id="JAMSHT010000001">
    <property type="protein sequence ID" value="MCM8558150.1"/>
    <property type="molecule type" value="Genomic_DNA"/>
</dbReference>
<reference evidence="2" key="1">
    <citation type="submission" date="2022-06" db="EMBL/GenBank/DDBJ databases">
        <title>Sphingomicrobium sedimins sp. nov., a marine bacterium isolated from tidal flat.</title>
        <authorList>
            <person name="Kim C.-H."/>
            <person name="Yoo Y."/>
            <person name="Kim J.-J."/>
        </authorList>
    </citation>
    <scope>NUCLEOTIDE SEQUENCE</scope>
    <source>
        <strain evidence="2">GRR-S6-50</strain>
    </source>
</reference>
<dbReference type="RefSeq" id="WP_252114837.1">
    <property type="nucleotide sequence ID" value="NZ_JAMSHT010000001.1"/>
</dbReference>
<organism evidence="2 3">
    <name type="scientific">Sphingomicrobium sediminis</name>
    <dbReference type="NCBI Taxonomy" id="2950949"/>
    <lineage>
        <taxon>Bacteria</taxon>
        <taxon>Pseudomonadati</taxon>
        <taxon>Pseudomonadota</taxon>
        <taxon>Alphaproteobacteria</taxon>
        <taxon>Sphingomonadales</taxon>
        <taxon>Sphingomonadaceae</taxon>
        <taxon>Sphingomicrobium</taxon>
    </lineage>
</organism>
<dbReference type="InterPro" id="IPR018723">
    <property type="entry name" value="DUF2254_membrane"/>
</dbReference>
<dbReference type="Proteomes" id="UP001155128">
    <property type="component" value="Unassembled WGS sequence"/>
</dbReference>
<keyword evidence="1" id="KW-0812">Transmembrane</keyword>
<protein>
    <submittedName>
        <fullName evidence="2">DUF2254 domain-containing protein</fullName>
    </submittedName>
</protein>
<keyword evidence="3" id="KW-1185">Reference proteome</keyword>
<feature type="transmembrane region" description="Helical" evidence="1">
    <location>
        <begin position="132"/>
        <end position="152"/>
    </location>
</feature>
<keyword evidence="1" id="KW-1133">Transmembrane helix</keyword>
<dbReference type="AlphaFoldDB" id="A0A9X2EHK0"/>
<accession>A0A9X2EHK0</accession>
<comment type="caution">
    <text evidence="2">The sequence shown here is derived from an EMBL/GenBank/DDBJ whole genome shotgun (WGS) entry which is preliminary data.</text>
</comment>
<evidence type="ECO:0000313" key="2">
    <source>
        <dbReference type="EMBL" id="MCM8558150.1"/>
    </source>
</evidence>